<keyword evidence="1" id="KW-1133">Transmembrane helix</keyword>
<dbReference type="SUPFAM" id="SSF55874">
    <property type="entry name" value="ATPase domain of HSP90 chaperone/DNA topoisomerase II/histidine kinase"/>
    <property type="match status" value="1"/>
</dbReference>
<comment type="caution">
    <text evidence="3">The sequence shown here is derived from an EMBL/GenBank/DDBJ whole genome shotgun (WGS) entry which is preliminary data.</text>
</comment>
<keyword evidence="1" id="KW-0812">Transmembrane</keyword>
<feature type="transmembrane region" description="Helical" evidence="1">
    <location>
        <begin position="47"/>
        <end position="70"/>
    </location>
</feature>
<dbReference type="RefSeq" id="WP_173128090.1">
    <property type="nucleotide sequence ID" value="NZ_JABRWJ010000007.1"/>
</dbReference>
<keyword evidence="1" id="KW-0472">Membrane</keyword>
<feature type="transmembrane region" description="Helical" evidence="1">
    <location>
        <begin position="21"/>
        <end position="41"/>
    </location>
</feature>
<evidence type="ECO:0000256" key="1">
    <source>
        <dbReference type="SAM" id="Phobius"/>
    </source>
</evidence>
<dbReference type="PANTHER" id="PTHR34220">
    <property type="entry name" value="SENSOR HISTIDINE KINASE YPDA"/>
    <property type="match status" value="1"/>
</dbReference>
<sequence length="368" mass="39639">MPTTDIETPDTAPSPRALEGYAGVLASFALGLAALVVALATHKPRMALLQVLPTVVAMLFGGGAAALWLLRRRQAMPLWALLVGPALATSAAMLGTVLLLATLHGKVLGVVFARPIVERGLLAAPLLGALVGGGLWLLERTRQRERAAWAAQQLARAHEKQLQHERALAQLQLLQAQIEPHFIYNTLANLRQLVKLDSARALQMLDHLIRYFKLVLPSFRADRLPLRDELALVEAYLDLLRERMGRAMTLQVDLPEAFAGLSLLPGALLCLTENAVKHGLPEDDSPLRLQIGVRRIGATLLLTVRDNGGGLSAGAPAPAGTGLANLRERLRLLYGAGAELQLHNAHPGCEAVLVLPWEEPRGAMPDNT</sequence>
<dbReference type="InterPro" id="IPR036890">
    <property type="entry name" value="HATPase_C_sf"/>
</dbReference>
<dbReference type="InterPro" id="IPR050640">
    <property type="entry name" value="Bact_2-comp_sensor_kinase"/>
</dbReference>
<evidence type="ECO:0000313" key="4">
    <source>
        <dbReference type="Proteomes" id="UP000737171"/>
    </source>
</evidence>
<feature type="transmembrane region" description="Helical" evidence="1">
    <location>
        <begin position="121"/>
        <end position="138"/>
    </location>
</feature>
<dbReference type="Pfam" id="PF06580">
    <property type="entry name" value="His_kinase"/>
    <property type="match status" value="1"/>
</dbReference>
<feature type="transmembrane region" description="Helical" evidence="1">
    <location>
        <begin position="77"/>
        <end position="101"/>
    </location>
</feature>
<proteinExistence type="predicted"/>
<dbReference type="PANTHER" id="PTHR34220:SF9">
    <property type="entry name" value="SIGNAL TRANSDUCTION HISTIDINE KINASE INTERNAL REGION DOMAIN-CONTAINING PROTEIN"/>
    <property type="match status" value="1"/>
</dbReference>
<reference evidence="3 4" key="1">
    <citation type="submission" date="2020-05" db="EMBL/GenBank/DDBJ databases">
        <title>Aquincola sp. isolate from soil.</title>
        <authorList>
            <person name="Han J."/>
            <person name="Kim D.-U."/>
        </authorList>
    </citation>
    <scope>NUCLEOTIDE SEQUENCE [LARGE SCALE GENOMIC DNA]</scope>
    <source>
        <strain evidence="3 4">S2</strain>
    </source>
</reference>
<keyword evidence="3" id="KW-0418">Kinase</keyword>
<dbReference type="GO" id="GO:0016301">
    <property type="term" value="F:kinase activity"/>
    <property type="evidence" value="ECO:0007669"/>
    <property type="project" value="UniProtKB-KW"/>
</dbReference>
<organism evidence="3 4">
    <name type="scientific">Pseudaquabacterium terrae</name>
    <dbReference type="NCBI Taxonomy" id="2732868"/>
    <lineage>
        <taxon>Bacteria</taxon>
        <taxon>Pseudomonadati</taxon>
        <taxon>Pseudomonadota</taxon>
        <taxon>Betaproteobacteria</taxon>
        <taxon>Burkholderiales</taxon>
        <taxon>Sphaerotilaceae</taxon>
        <taxon>Pseudaquabacterium</taxon>
    </lineage>
</organism>
<keyword evidence="4" id="KW-1185">Reference proteome</keyword>
<protein>
    <submittedName>
        <fullName evidence="3">Histidine kinase</fullName>
    </submittedName>
</protein>
<dbReference type="Proteomes" id="UP000737171">
    <property type="component" value="Unassembled WGS sequence"/>
</dbReference>
<keyword evidence="3" id="KW-0808">Transferase</keyword>
<feature type="domain" description="Signal transduction histidine kinase internal region" evidence="2">
    <location>
        <begin position="169"/>
        <end position="246"/>
    </location>
</feature>
<gene>
    <name evidence="3" type="ORF">HLB44_23780</name>
</gene>
<dbReference type="Gene3D" id="3.30.565.10">
    <property type="entry name" value="Histidine kinase-like ATPase, C-terminal domain"/>
    <property type="match status" value="1"/>
</dbReference>
<evidence type="ECO:0000313" key="3">
    <source>
        <dbReference type="EMBL" id="NRF70029.1"/>
    </source>
</evidence>
<evidence type="ECO:0000259" key="2">
    <source>
        <dbReference type="Pfam" id="PF06580"/>
    </source>
</evidence>
<accession>A0ABX2ENH1</accession>
<dbReference type="InterPro" id="IPR010559">
    <property type="entry name" value="Sig_transdc_His_kin_internal"/>
</dbReference>
<name>A0ABX2ENH1_9BURK</name>
<dbReference type="EMBL" id="JABRWJ010000007">
    <property type="protein sequence ID" value="NRF70029.1"/>
    <property type="molecule type" value="Genomic_DNA"/>
</dbReference>